<dbReference type="Gene3D" id="3.40.50.620">
    <property type="entry name" value="HUPs"/>
    <property type="match status" value="1"/>
</dbReference>
<accession>A0ABS1LCR8</accession>
<evidence type="ECO:0000313" key="3">
    <source>
        <dbReference type="Proteomes" id="UP000636918"/>
    </source>
</evidence>
<dbReference type="SUPFAM" id="SSF56235">
    <property type="entry name" value="N-terminal nucleophile aminohydrolases (Ntn hydrolases)"/>
    <property type="match status" value="1"/>
</dbReference>
<dbReference type="RefSeq" id="WP_201939245.1">
    <property type="nucleotide sequence ID" value="NZ_JAERSG010000005.1"/>
</dbReference>
<dbReference type="EMBL" id="JAERSG010000005">
    <property type="protein sequence ID" value="MBL0749352.1"/>
    <property type="molecule type" value="Genomic_DNA"/>
</dbReference>
<proteinExistence type="predicted"/>
<keyword evidence="3" id="KW-1185">Reference proteome</keyword>
<feature type="domain" description="Asparagine synthetase" evidence="1">
    <location>
        <begin position="206"/>
        <end position="305"/>
    </location>
</feature>
<dbReference type="InterPro" id="IPR029055">
    <property type="entry name" value="Ntn_hydrolases_N"/>
</dbReference>
<sequence length="555" mass="61610">MAQDGTTFGGHRGPLVCGALGRYDRERVRRMATALGGDDVRLRHEDRTSALAMDREPLRWGYRGQQGLGWIEGVPWRPGATTWEEASTAGACGLVLDGRHRRLHSSINGIGAVYWMVDGDALYFASRIDPLVQTSPRLLSIDWDAWASIIAVRFPAADRTPFAEVRRLEPYATLAVRRGRTLVESPPWPWAHVEQHLDRREAGAALAQSLRETVEAVGRPVLVPLSGGRDSRMLACAFAEAGLAARAVSVADDEGDTHEEDLARPVAEALGLEQGRLAADPDDYPASWQARARLVEHQFVDHAWLVPLSRYVARQDLPISDGLAMDTMLGQGTRFFLPETLERADPARASLALFDSMRRYGRGHLALADHLHGPVEDRARTLFLSVAEQFHGAQEQTRLTFYRTRTVRGVASYATGLLGQRASVVAPAISNDFAVASLAATSEARELDHLYVATFDVLAPHIGRMPSTATAERQAPHLPRVWRSDPAVEAHRRRIARGPLRGLVSPDLRDWLRSPTRGELSPDLRLGMEAISLLHSWWWRYRDRLHEVDVKDLVG</sequence>
<dbReference type="Proteomes" id="UP000636918">
    <property type="component" value="Unassembled WGS sequence"/>
</dbReference>
<dbReference type="InterPro" id="IPR001962">
    <property type="entry name" value="Asn_synthase"/>
</dbReference>
<organism evidence="2 3">
    <name type="scientific">Nocardioides baculatus</name>
    <dbReference type="NCBI Taxonomy" id="2801337"/>
    <lineage>
        <taxon>Bacteria</taxon>
        <taxon>Bacillati</taxon>
        <taxon>Actinomycetota</taxon>
        <taxon>Actinomycetes</taxon>
        <taxon>Propionibacteriales</taxon>
        <taxon>Nocardioidaceae</taxon>
        <taxon>Nocardioides</taxon>
    </lineage>
</organism>
<dbReference type="Pfam" id="PF00733">
    <property type="entry name" value="Asn_synthase"/>
    <property type="match status" value="1"/>
</dbReference>
<name>A0ABS1LCR8_9ACTN</name>
<reference evidence="2 3" key="1">
    <citation type="submission" date="2021-01" db="EMBL/GenBank/DDBJ databases">
        <title>Genome seq and assembly of Nocardiodes sp. G10.</title>
        <authorList>
            <person name="Chhetri G."/>
        </authorList>
    </citation>
    <scope>NUCLEOTIDE SEQUENCE [LARGE SCALE GENOMIC DNA]</scope>
    <source>
        <strain evidence="2 3">G10</strain>
    </source>
</reference>
<gene>
    <name evidence="2" type="ORF">JI751_17160</name>
</gene>
<comment type="caution">
    <text evidence="2">The sequence shown here is derived from an EMBL/GenBank/DDBJ whole genome shotgun (WGS) entry which is preliminary data.</text>
</comment>
<evidence type="ECO:0000259" key="1">
    <source>
        <dbReference type="Pfam" id="PF00733"/>
    </source>
</evidence>
<dbReference type="SUPFAM" id="SSF52402">
    <property type="entry name" value="Adenine nucleotide alpha hydrolases-like"/>
    <property type="match status" value="1"/>
</dbReference>
<evidence type="ECO:0000313" key="2">
    <source>
        <dbReference type="EMBL" id="MBL0749352.1"/>
    </source>
</evidence>
<dbReference type="InterPro" id="IPR014729">
    <property type="entry name" value="Rossmann-like_a/b/a_fold"/>
</dbReference>
<protein>
    <recommendedName>
        <fullName evidence="1">Asparagine synthetase domain-containing protein</fullName>
    </recommendedName>
</protein>